<dbReference type="PROSITE" id="PS00152">
    <property type="entry name" value="ATPASE_ALPHA_BETA"/>
    <property type="match status" value="1"/>
</dbReference>
<evidence type="ECO:0000256" key="4">
    <source>
        <dbReference type="ARBA" id="ARBA00011648"/>
    </source>
</evidence>
<evidence type="ECO:0000259" key="20">
    <source>
        <dbReference type="Pfam" id="PF00306"/>
    </source>
</evidence>
<keyword evidence="12 15" id="KW-0472">Membrane</keyword>
<dbReference type="SUPFAM" id="SSF47917">
    <property type="entry name" value="C-terminal domain of alpha and beta subunits of F1 ATP synthase"/>
    <property type="match status" value="1"/>
</dbReference>
<comment type="function">
    <text evidence="1 15 18">Produces ATP from ADP in the presence of a proton gradient across the membrane. The alpha chain is a regulatory subunit.</text>
</comment>
<evidence type="ECO:0000256" key="10">
    <source>
        <dbReference type="ARBA" id="ARBA00022967"/>
    </source>
</evidence>
<dbReference type="FunFam" id="3.40.50.300:FF:000002">
    <property type="entry name" value="ATP synthase subunit alpha"/>
    <property type="match status" value="1"/>
</dbReference>
<evidence type="ECO:0000256" key="2">
    <source>
        <dbReference type="ARBA" id="ARBA00004170"/>
    </source>
</evidence>
<gene>
    <name evidence="15 18 22" type="primary">atpA</name>
</gene>
<keyword evidence="13 15" id="KW-0139">CF(1)</keyword>
<dbReference type="InterPro" id="IPR033732">
    <property type="entry name" value="ATP_synth_F1_a_nt-bd_dom"/>
</dbReference>
<dbReference type="NCBIfam" id="NF009884">
    <property type="entry name" value="PRK13343.1"/>
    <property type="match status" value="1"/>
</dbReference>
<dbReference type="Pfam" id="PF00006">
    <property type="entry name" value="ATP-synt_ab"/>
    <property type="match status" value="1"/>
</dbReference>
<comment type="subunit">
    <text evidence="15 18">F-type ATPases have 2 components, CF(1) - the catalytic core - and CF(0) - the membrane proton channel. CF(1) has five subunits: alpha(3), beta(3), gamma(1), delta(1), epsilon(1). CF(0) has four main subunits: a, b, b' and c.</text>
</comment>
<comment type="similarity">
    <text evidence="3 15 16">Belongs to the ATPase alpha/beta chains family.</text>
</comment>
<keyword evidence="10 15" id="KW-1278">Translocase</keyword>
<accession>A0A248RBM2</accession>
<evidence type="ECO:0000256" key="8">
    <source>
        <dbReference type="ARBA" id="ARBA00022781"/>
    </source>
</evidence>
<dbReference type="InterPro" id="IPR020003">
    <property type="entry name" value="ATPase_a/bsu_AS"/>
</dbReference>
<keyword evidence="7 15" id="KW-0547">Nucleotide-binding</keyword>
<dbReference type="Pfam" id="PF00306">
    <property type="entry name" value="ATP-synt_ab_C"/>
    <property type="match status" value="1"/>
</dbReference>
<evidence type="ECO:0000256" key="5">
    <source>
        <dbReference type="ARBA" id="ARBA00022448"/>
    </source>
</evidence>
<geneLocation type="chloroplast" evidence="22"/>
<evidence type="ECO:0000256" key="6">
    <source>
        <dbReference type="ARBA" id="ARBA00022528"/>
    </source>
</evidence>
<dbReference type="SUPFAM" id="SSF52540">
    <property type="entry name" value="P-loop containing nucleoside triphosphate hydrolases"/>
    <property type="match status" value="1"/>
</dbReference>
<dbReference type="InterPro" id="IPR038376">
    <property type="entry name" value="ATP_synth_asu_C_sf"/>
</dbReference>
<dbReference type="InterPro" id="IPR036121">
    <property type="entry name" value="ATPase_F1/V1/A1_a/bsu_N_sf"/>
</dbReference>
<dbReference type="CDD" id="cd18113">
    <property type="entry name" value="ATP-synt_F1_alpha_C"/>
    <property type="match status" value="1"/>
</dbReference>
<dbReference type="CDD" id="cd18116">
    <property type="entry name" value="ATP-synt_F1_alpha_N"/>
    <property type="match status" value="1"/>
</dbReference>
<dbReference type="CDD" id="cd01132">
    <property type="entry name" value="F1-ATPase_alpha_CD"/>
    <property type="match status" value="1"/>
</dbReference>
<evidence type="ECO:0000256" key="17">
    <source>
        <dbReference type="RuleBase" id="RU000341"/>
    </source>
</evidence>
<dbReference type="PANTHER" id="PTHR48082:SF2">
    <property type="entry name" value="ATP SYNTHASE SUBUNIT ALPHA, MITOCHONDRIAL"/>
    <property type="match status" value="1"/>
</dbReference>
<keyword evidence="9 15" id="KW-0067">ATP-binding</keyword>
<protein>
    <recommendedName>
        <fullName evidence="15 18">ATP synthase subunit alpha, chloroplastic</fullName>
        <ecNumber evidence="15 18">7.1.2.2</ecNumber>
    </recommendedName>
    <alternativeName>
        <fullName evidence="15">ATP synthase F1 sector subunit alpha</fullName>
    </alternativeName>
    <alternativeName>
        <fullName evidence="15">F-ATPase subunit alpha</fullName>
    </alternativeName>
</protein>
<dbReference type="GO" id="GO:0043531">
    <property type="term" value="F:ADP binding"/>
    <property type="evidence" value="ECO:0007669"/>
    <property type="project" value="TreeGrafter"/>
</dbReference>
<dbReference type="InterPro" id="IPR000793">
    <property type="entry name" value="ATP_synth_asu_C"/>
</dbReference>
<dbReference type="EMBL" id="KY427342">
    <property type="protein sequence ID" value="ASU94840.1"/>
    <property type="molecule type" value="Genomic_DNA"/>
</dbReference>
<evidence type="ECO:0000256" key="3">
    <source>
        <dbReference type="ARBA" id="ARBA00008936"/>
    </source>
</evidence>
<evidence type="ECO:0000256" key="18">
    <source>
        <dbReference type="RuleBase" id="RU004286"/>
    </source>
</evidence>
<evidence type="ECO:0000313" key="22">
    <source>
        <dbReference type="EMBL" id="ASU94840.1"/>
    </source>
</evidence>
<dbReference type="FunFam" id="1.20.150.20:FF:000001">
    <property type="entry name" value="ATP synthase subunit alpha"/>
    <property type="match status" value="1"/>
</dbReference>
<keyword evidence="18 22" id="KW-0934">Plastid</keyword>
<evidence type="ECO:0000256" key="7">
    <source>
        <dbReference type="ARBA" id="ARBA00022741"/>
    </source>
</evidence>
<dbReference type="Pfam" id="PF02874">
    <property type="entry name" value="ATP-synt_ab_N"/>
    <property type="match status" value="1"/>
</dbReference>
<dbReference type="Gene3D" id="1.20.150.20">
    <property type="entry name" value="ATP synthase alpha/beta chain, C-terminal domain"/>
    <property type="match status" value="1"/>
</dbReference>
<dbReference type="Gene3D" id="3.40.50.300">
    <property type="entry name" value="P-loop containing nucleotide triphosphate hydrolases"/>
    <property type="match status" value="1"/>
</dbReference>
<keyword evidence="8 15" id="KW-0375">Hydrogen ion transport</keyword>
<comment type="subcellular location">
    <subcellularLocation>
        <location evidence="2">Membrane</location>
        <topology evidence="2">Peripheral membrane protein</topology>
    </subcellularLocation>
    <subcellularLocation>
        <location evidence="15 17">Plastid</location>
        <location evidence="15 17">Chloroplast thylakoid membrane</location>
        <topology evidence="15 17">Peripheral membrane protein</topology>
    </subcellularLocation>
</comment>
<dbReference type="FunFam" id="2.40.30.20:FF:000001">
    <property type="entry name" value="ATP synthase subunit alpha"/>
    <property type="match status" value="1"/>
</dbReference>
<keyword evidence="11 15" id="KW-0406">Ion transport</keyword>
<evidence type="ECO:0000256" key="1">
    <source>
        <dbReference type="ARBA" id="ARBA00003784"/>
    </source>
</evidence>
<evidence type="ECO:0000256" key="16">
    <source>
        <dbReference type="RuleBase" id="RU000339"/>
    </source>
</evidence>
<feature type="domain" description="ATP synthase alpha subunit C-terminal" evidence="20">
    <location>
        <begin position="373"/>
        <end position="497"/>
    </location>
</feature>
<evidence type="ECO:0000259" key="21">
    <source>
        <dbReference type="Pfam" id="PF02874"/>
    </source>
</evidence>
<dbReference type="GeneID" id="33946900"/>
<dbReference type="PANTHER" id="PTHR48082">
    <property type="entry name" value="ATP SYNTHASE SUBUNIT ALPHA, MITOCHONDRIAL"/>
    <property type="match status" value="1"/>
</dbReference>
<reference evidence="22" key="1">
    <citation type="journal article" date="2017" name="Genome Biol. Evol.">
        <title>Plastid Phylogenomics Resolve Deep Relationships among Eupolypod II Ferns with Rapid Radiation and Rate Heterogeneity.</title>
        <authorList>
            <person name="Wei R."/>
            <person name="Yan Y.-H."/>
            <person name="Harris A.J."/>
            <person name="Kang J.-S."/>
            <person name="Shen H."/>
            <person name="Xiang Q.-P."/>
            <person name="Zhang X.-C."/>
        </authorList>
    </citation>
    <scope>NUCLEOTIDE SEQUENCE</scope>
</reference>
<dbReference type="SUPFAM" id="SSF50615">
    <property type="entry name" value="N-terminal domain of alpha and beta subunits of F1 ATP synthase"/>
    <property type="match status" value="1"/>
</dbReference>
<evidence type="ECO:0000256" key="9">
    <source>
        <dbReference type="ARBA" id="ARBA00022840"/>
    </source>
</evidence>
<dbReference type="GO" id="GO:0045259">
    <property type="term" value="C:proton-transporting ATP synthase complex"/>
    <property type="evidence" value="ECO:0007669"/>
    <property type="project" value="UniProtKB-KW"/>
</dbReference>
<dbReference type="HAMAP" id="MF_01346">
    <property type="entry name" value="ATP_synth_alpha_bact"/>
    <property type="match status" value="1"/>
</dbReference>
<feature type="domain" description="ATPase F1/V1/A1 complex alpha/beta subunit nucleotide-binding" evidence="19">
    <location>
        <begin position="151"/>
        <end position="366"/>
    </location>
</feature>
<evidence type="ECO:0000256" key="14">
    <source>
        <dbReference type="ARBA" id="ARBA00023310"/>
    </source>
</evidence>
<dbReference type="EC" id="7.1.2.2" evidence="15 18"/>
<evidence type="ECO:0000259" key="19">
    <source>
        <dbReference type="Pfam" id="PF00006"/>
    </source>
</evidence>
<feature type="site" description="Required for activity" evidence="15">
    <location>
        <position position="364"/>
    </location>
</feature>
<dbReference type="InterPro" id="IPR023366">
    <property type="entry name" value="ATP_synth_asu-like_sf"/>
</dbReference>
<comment type="catalytic activity">
    <reaction evidence="15 18">
        <text>ATP + H2O + 4 H(+)(in) = ADP + phosphate + 5 H(+)(out)</text>
        <dbReference type="Rhea" id="RHEA:57720"/>
        <dbReference type="ChEBI" id="CHEBI:15377"/>
        <dbReference type="ChEBI" id="CHEBI:15378"/>
        <dbReference type="ChEBI" id="CHEBI:30616"/>
        <dbReference type="ChEBI" id="CHEBI:43474"/>
        <dbReference type="ChEBI" id="CHEBI:456216"/>
        <dbReference type="EC" id="7.1.2.2"/>
    </reaction>
</comment>
<keyword evidence="6 17" id="KW-0150">Chloroplast</keyword>
<dbReference type="InterPro" id="IPR004100">
    <property type="entry name" value="ATPase_F1/V1/A1_a/bsu_N"/>
</dbReference>
<organism evidence="22">
    <name type="scientific">Diplaziopsis javanica</name>
    <dbReference type="NCBI Taxonomy" id="1030390"/>
    <lineage>
        <taxon>Eukaryota</taxon>
        <taxon>Viridiplantae</taxon>
        <taxon>Streptophyta</taxon>
        <taxon>Embryophyta</taxon>
        <taxon>Tracheophyta</taxon>
        <taxon>Polypodiopsida</taxon>
        <taxon>Polypodiidae</taxon>
        <taxon>Polypodiales</taxon>
        <taxon>Aspleniineae</taxon>
        <taxon>Diplaziopsidaceae</taxon>
        <taxon>Diplaziopsis</taxon>
    </lineage>
</organism>
<dbReference type="GO" id="GO:0046933">
    <property type="term" value="F:proton-transporting ATP synthase activity, rotational mechanism"/>
    <property type="evidence" value="ECO:0007669"/>
    <property type="project" value="UniProtKB-UniRule"/>
</dbReference>
<dbReference type="GO" id="GO:0009535">
    <property type="term" value="C:chloroplast thylakoid membrane"/>
    <property type="evidence" value="ECO:0007669"/>
    <property type="project" value="UniProtKB-SubCell"/>
</dbReference>
<evidence type="ECO:0000256" key="11">
    <source>
        <dbReference type="ARBA" id="ARBA00023065"/>
    </source>
</evidence>
<proteinExistence type="inferred from homology"/>
<name>A0A248RBM2_9MONI</name>
<evidence type="ECO:0000256" key="15">
    <source>
        <dbReference type="HAMAP-Rule" id="MF_01346"/>
    </source>
</evidence>
<evidence type="ECO:0000256" key="12">
    <source>
        <dbReference type="ARBA" id="ARBA00023136"/>
    </source>
</evidence>
<dbReference type="InterPro" id="IPR027417">
    <property type="entry name" value="P-loop_NTPase"/>
</dbReference>
<keyword evidence="14 15" id="KW-0066">ATP synthesis</keyword>
<dbReference type="GO" id="GO:0005524">
    <property type="term" value="F:ATP binding"/>
    <property type="evidence" value="ECO:0007669"/>
    <property type="project" value="UniProtKB-UniRule"/>
</dbReference>
<feature type="domain" description="ATPase F1/V1/A1 complex alpha/beta subunit N-terminal" evidence="21">
    <location>
        <begin position="29"/>
        <end position="94"/>
    </location>
</feature>
<comment type="subunit">
    <text evidence="4">F-type ATPases have 2 components, CF(1) - the catalytic core - and CF(0) - the membrane proton channel. CF(1) has five subunits: alpha(3), beta(3), gamma(1), delta(1), epsilon(1). CF(0) has three main subunits: a, b and c.</text>
</comment>
<dbReference type="InterPro" id="IPR005294">
    <property type="entry name" value="ATP_synth_F1_asu"/>
</dbReference>
<keyword evidence="5 15" id="KW-0813">Transport</keyword>
<dbReference type="InterPro" id="IPR000194">
    <property type="entry name" value="ATPase_F1/V1/A1_a/bsu_nucl-bd"/>
</dbReference>
<dbReference type="RefSeq" id="YP_009426147.1">
    <property type="nucleotide sequence ID" value="NC_035848.1"/>
</dbReference>
<keyword evidence="15 17" id="KW-0793">Thylakoid</keyword>
<sequence>MVINIRPDEISSIIRKQIEGYVPEVKVVNIGTVLQVGDGIARIHGLNKVMAGESVESEDGTVGIAPNLESDNVGAVLTGDGLTIQEGSSVRATGKIAQIPVSNSFLGRVVNALAQPIDGKGQIPASEFRSIESPAPGIISRRSVYEPLQTGLIAIDSMIPIGRGQRELIIGDRQTGKTAVATDTILNQKGQNVICVYVAIGQKASSVAQVVDTFQDRGAMEYTIVVSETANSPATLQYLAPYTGAALAEYFMYRKQHTPIIYDDLSKQAQAYRQMSLLLRRPPGREAYPGDVFYPHSRLLERAAKLSIQLGEGSMTASPIVETQAGDVSAYIPTNVISITDGQIFSSADLFNAGIRPAINVGISVSRVGSAAQIKATKQVAGKLKLELAQFAELEAFAQFASDLDKTTQNQLARGQRLRELLKQSQSAPLSVEEQVATTYTGVNGYLDVPEVEQVKRFLVQLREYVITNKPQFGEITRSTKVSTEQAETLLKEAIKESTEIFLLQEK</sequence>
<evidence type="ECO:0000256" key="13">
    <source>
        <dbReference type="ARBA" id="ARBA00023196"/>
    </source>
</evidence>
<feature type="binding site" evidence="15">
    <location>
        <begin position="171"/>
        <end position="178"/>
    </location>
    <ligand>
        <name>ATP</name>
        <dbReference type="ChEBI" id="CHEBI:30616"/>
    </ligand>
</feature>
<dbReference type="NCBIfam" id="TIGR00962">
    <property type="entry name" value="atpA"/>
    <property type="match status" value="1"/>
</dbReference>
<dbReference type="Gene3D" id="2.40.30.20">
    <property type="match status" value="1"/>
</dbReference>
<dbReference type="AlphaFoldDB" id="A0A248RBM2"/>